<accession>A0ACC2QNV6</accession>
<evidence type="ECO:0000313" key="1">
    <source>
        <dbReference type="EMBL" id="KAJ8720661.1"/>
    </source>
</evidence>
<comment type="caution">
    <text evidence="1">The sequence shown here is derived from an EMBL/GenBank/DDBJ whole genome shotgun (WGS) entry which is preliminary data.</text>
</comment>
<evidence type="ECO:0000313" key="2">
    <source>
        <dbReference type="Proteomes" id="UP001231649"/>
    </source>
</evidence>
<protein>
    <submittedName>
        <fullName evidence="1">Uncharacterized protein</fullName>
    </submittedName>
</protein>
<keyword evidence="2" id="KW-1185">Reference proteome</keyword>
<sequence length="369" mass="42355">MCDEYEIFEFLETEYRMEKRNRRRRIRELFNPFEMDDTEFVNQYRLSKDLVSNLCEDLEPLMKTNPKRTSDLTLETKVLTAIYVYAHGSHQKPASSAQQVAQQTVSAVLAEVTKAINHIEIRNKYIKFPETATERNSTKLRFYEKFGIPDVIGCIDGTHIAIVKPNEHEDRYNSGKNYHSLNVQLICNADMDIISVDASQPGARHDSFIWSEHPLKSHLEHLSTTESLWLLGDSGYPLRKTMMTPILNANPDSPEAYYAEKHNKAWSVIEKTIGILKARFRCLLVHHALHYQPQVAGYIANACVILHNLCNSANIPVPELTEDEIGREVFMQPQNSYVDLAGPRDKELQIGIATRRDLVARLWEQRLGG</sequence>
<dbReference type="EMBL" id="CM056795">
    <property type="protein sequence ID" value="KAJ8720661.1"/>
    <property type="molecule type" value="Genomic_DNA"/>
</dbReference>
<dbReference type="Proteomes" id="UP001231649">
    <property type="component" value="Chromosome 19"/>
</dbReference>
<organism evidence="1 2">
    <name type="scientific">Mythimna loreyi</name>
    <dbReference type="NCBI Taxonomy" id="667449"/>
    <lineage>
        <taxon>Eukaryota</taxon>
        <taxon>Metazoa</taxon>
        <taxon>Ecdysozoa</taxon>
        <taxon>Arthropoda</taxon>
        <taxon>Hexapoda</taxon>
        <taxon>Insecta</taxon>
        <taxon>Pterygota</taxon>
        <taxon>Neoptera</taxon>
        <taxon>Endopterygota</taxon>
        <taxon>Lepidoptera</taxon>
        <taxon>Glossata</taxon>
        <taxon>Ditrysia</taxon>
        <taxon>Noctuoidea</taxon>
        <taxon>Noctuidae</taxon>
        <taxon>Noctuinae</taxon>
        <taxon>Hadenini</taxon>
        <taxon>Mythimna</taxon>
    </lineage>
</organism>
<reference evidence="1" key="1">
    <citation type="submission" date="2023-03" db="EMBL/GenBank/DDBJ databases">
        <title>Chromosome-level genomes of two armyworms, Mythimna separata and Mythimna loreyi, provide insights into the biosynthesis and reception of sex pheromones.</title>
        <authorList>
            <person name="Zhao H."/>
        </authorList>
    </citation>
    <scope>NUCLEOTIDE SEQUENCE</scope>
    <source>
        <strain evidence="1">BeijingLab</strain>
    </source>
</reference>
<name>A0ACC2QNV6_9NEOP</name>
<proteinExistence type="predicted"/>
<gene>
    <name evidence="1" type="ORF">PYW08_006126</name>
</gene>